<keyword evidence="3" id="KW-1185">Reference proteome</keyword>
<keyword evidence="1" id="KW-0732">Signal</keyword>
<evidence type="ECO:0000313" key="3">
    <source>
        <dbReference type="Proteomes" id="UP000092460"/>
    </source>
</evidence>
<dbReference type="AlphaFoldDB" id="A0A1B0BHP8"/>
<accession>A0A1B0BHP8</accession>
<dbReference type="EnsemblMetazoa" id="GPPI030453-RA">
    <property type="protein sequence ID" value="GPPI030453-PA"/>
    <property type="gene ID" value="GPPI030453"/>
</dbReference>
<evidence type="ECO:0000256" key="1">
    <source>
        <dbReference type="SAM" id="SignalP"/>
    </source>
</evidence>
<reference evidence="2" key="2">
    <citation type="submission" date="2020-05" db="UniProtKB">
        <authorList>
            <consortium name="EnsemblMetazoa"/>
        </authorList>
    </citation>
    <scope>IDENTIFICATION</scope>
    <source>
        <strain evidence="2">IAEA</strain>
    </source>
</reference>
<name>A0A1B0BHP8_9MUSC</name>
<evidence type="ECO:0000313" key="2">
    <source>
        <dbReference type="EnsemblMetazoa" id="GPPI030453-PA"/>
    </source>
</evidence>
<feature type="chain" id="PRO_5008404968" evidence="1">
    <location>
        <begin position="19"/>
        <end position="172"/>
    </location>
</feature>
<dbReference type="VEuPathDB" id="VectorBase:GPPI030453"/>
<reference evidence="3" key="1">
    <citation type="submission" date="2015-01" db="EMBL/GenBank/DDBJ databases">
        <authorList>
            <person name="Aksoy S."/>
            <person name="Warren W."/>
            <person name="Wilson R.K."/>
        </authorList>
    </citation>
    <scope>NUCLEOTIDE SEQUENCE [LARGE SCALE GENOMIC DNA]</scope>
    <source>
        <strain evidence="3">IAEA</strain>
    </source>
</reference>
<dbReference type="EMBL" id="JXJN01014498">
    <property type="status" value="NOT_ANNOTATED_CDS"/>
    <property type="molecule type" value="Genomic_DNA"/>
</dbReference>
<feature type="signal peptide" evidence="1">
    <location>
        <begin position="1"/>
        <end position="18"/>
    </location>
</feature>
<proteinExistence type="predicted"/>
<dbReference type="EMBL" id="JXJN01014497">
    <property type="status" value="NOT_ANNOTATED_CDS"/>
    <property type="molecule type" value="Genomic_DNA"/>
</dbReference>
<protein>
    <submittedName>
        <fullName evidence="2">Uncharacterized protein</fullName>
    </submittedName>
</protein>
<dbReference type="Proteomes" id="UP000092460">
    <property type="component" value="Unassembled WGS sequence"/>
</dbReference>
<organism evidence="2 3">
    <name type="scientific">Glossina palpalis gambiensis</name>
    <dbReference type="NCBI Taxonomy" id="67801"/>
    <lineage>
        <taxon>Eukaryota</taxon>
        <taxon>Metazoa</taxon>
        <taxon>Ecdysozoa</taxon>
        <taxon>Arthropoda</taxon>
        <taxon>Hexapoda</taxon>
        <taxon>Insecta</taxon>
        <taxon>Pterygota</taxon>
        <taxon>Neoptera</taxon>
        <taxon>Endopterygota</taxon>
        <taxon>Diptera</taxon>
        <taxon>Brachycera</taxon>
        <taxon>Muscomorpha</taxon>
        <taxon>Hippoboscoidea</taxon>
        <taxon>Glossinidae</taxon>
        <taxon>Glossina</taxon>
    </lineage>
</organism>
<sequence>MLLLQALPCFLISCPAQALCMHCGHFKFERVTKWQSLKTSIVVSESETAGSGNLNLYGYYWLSNCAGYYDYNNTDNNIDHDDVVLTLAAPRSSETFSFINESLNDFALGPNLFQSLINIPLSSSSAAAFIIFLADAIQLLLTYIPFMLEAECIIKNLSLCDEQLVIETSGCE</sequence>